<reference evidence="2 3" key="2">
    <citation type="submission" date="2018-11" db="EMBL/GenBank/DDBJ databases">
        <authorList>
            <consortium name="Pathogen Informatics"/>
        </authorList>
    </citation>
    <scope>NUCLEOTIDE SEQUENCE [LARGE SCALE GENOMIC DNA]</scope>
</reference>
<dbReference type="WBParaSite" id="HDID_0000661101-mRNA-1">
    <property type="protein sequence ID" value="HDID_0000661101-mRNA-1"/>
    <property type="gene ID" value="HDID_0000661101"/>
</dbReference>
<dbReference type="EMBL" id="UYSG01006327">
    <property type="protein sequence ID" value="VDL58929.1"/>
    <property type="molecule type" value="Genomic_DNA"/>
</dbReference>
<proteinExistence type="predicted"/>
<sequence>DDINEESSTQNATITKACPNKVASEETTDPNLEIKDIVNKKPEQKRSKLTEFIERCTSCTDMCLVVDASVATTDQKLTEEKPKSCQYCLNVQELLGKEEFSALQARVEALNKEDWARVLDIIMGKNNDIEPKSPPLESQNAKENETLANNTVLFRTGNQSRPQRRIPLRNARYLVQNSNLKK</sequence>
<feature type="compositionally biased region" description="Polar residues" evidence="1">
    <location>
        <begin position="1"/>
        <end position="14"/>
    </location>
</feature>
<evidence type="ECO:0000313" key="4">
    <source>
        <dbReference type="WBParaSite" id="HDID_0000661101-mRNA-1"/>
    </source>
</evidence>
<dbReference type="OrthoDB" id="10585147at2759"/>
<name>A0A0R3SNU6_HYMDI</name>
<evidence type="ECO:0000313" key="2">
    <source>
        <dbReference type="EMBL" id="VDL58929.1"/>
    </source>
</evidence>
<gene>
    <name evidence="2" type="ORF">HDID_LOCUS6611</name>
</gene>
<dbReference type="AlphaFoldDB" id="A0A0R3SNU6"/>
<feature type="region of interest" description="Disordered" evidence="1">
    <location>
        <begin position="1"/>
        <end position="29"/>
    </location>
</feature>
<protein>
    <submittedName>
        <fullName evidence="4">Zf-AD domain-containing protein</fullName>
    </submittedName>
</protein>
<organism evidence="4">
    <name type="scientific">Hymenolepis diminuta</name>
    <name type="common">Rat tapeworm</name>
    <dbReference type="NCBI Taxonomy" id="6216"/>
    <lineage>
        <taxon>Eukaryota</taxon>
        <taxon>Metazoa</taxon>
        <taxon>Spiralia</taxon>
        <taxon>Lophotrochozoa</taxon>
        <taxon>Platyhelminthes</taxon>
        <taxon>Cestoda</taxon>
        <taxon>Eucestoda</taxon>
        <taxon>Cyclophyllidea</taxon>
        <taxon>Hymenolepididae</taxon>
        <taxon>Hymenolepis</taxon>
    </lineage>
</organism>
<evidence type="ECO:0000256" key="1">
    <source>
        <dbReference type="SAM" id="MobiDB-lite"/>
    </source>
</evidence>
<evidence type="ECO:0000313" key="3">
    <source>
        <dbReference type="Proteomes" id="UP000274504"/>
    </source>
</evidence>
<accession>A0A0R3SNU6</accession>
<dbReference type="Proteomes" id="UP000274504">
    <property type="component" value="Unassembled WGS sequence"/>
</dbReference>
<reference evidence="4" key="1">
    <citation type="submission" date="2017-02" db="UniProtKB">
        <authorList>
            <consortium name="WormBaseParasite"/>
        </authorList>
    </citation>
    <scope>IDENTIFICATION</scope>
</reference>